<reference evidence="2 3" key="1">
    <citation type="submission" date="2015-09" db="EMBL/GenBank/DDBJ databases">
        <title>Draft Genome Sequence of Pseudoalteromonas lipolytica UCD-48B.</title>
        <authorList>
            <person name="Krusor M."/>
            <person name="Coil D.A."/>
            <person name="Lang J.M."/>
            <person name="Eisen J.A."/>
            <person name="Alexiev A."/>
        </authorList>
    </citation>
    <scope>NUCLEOTIDE SEQUENCE [LARGE SCALE GENOMIC DNA]</scope>
    <source>
        <strain evidence="2 3">UCD-48B</strain>
    </source>
</reference>
<dbReference type="AlphaFoldDB" id="A0A0P7E1Z2"/>
<keyword evidence="1" id="KW-1133">Transmembrane helix</keyword>
<protein>
    <submittedName>
        <fullName evidence="2">Uncharacterized protein</fullName>
    </submittedName>
</protein>
<dbReference type="STRING" id="570156.AOG27_09750"/>
<gene>
    <name evidence="2" type="ORF">AOG27_09750</name>
</gene>
<sequence>MDKFEADDQLAKWQQAFVQATPKVDSAALIAQTQKSRTKLKLKGLIDSFLGVVVTVFCIYAMLFEAKNTYETIMFALLVPIPLGFGIWSYRLRRKLWRAETLDVNAMLNFKENQLKHQVHYWHVSFIGCVVLWCALLIAALFNMVMFKTYSLWLIQLGINGIIVLAVYIRYKKLKTQLAVALESIQAMR</sequence>
<organism evidence="2 3">
    <name type="scientific">Pseudoalteromonas lipolytica</name>
    <dbReference type="NCBI Taxonomy" id="570156"/>
    <lineage>
        <taxon>Bacteria</taxon>
        <taxon>Pseudomonadati</taxon>
        <taxon>Pseudomonadota</taxon>
        <taxon>Gammaproteobacteria</taxon>
        <taxon>Alteromonadales</taxon>
        <taxon>Pseudoalteromonadaceae</taxon>
        <taxon>Pseudoalteromonas</taxon>
    </lineage>
</organism>
<name>A0A0P7E1Z2_9GAMM</name>
<comment type="caution">
    <text evidence="2">The sequence shown here is derived from an EMBL/GenBank/DDBJ whole genome shotgun (WGS) entry which is preliminary data.</text>
</comment>
<evidence type="ECO:0000313" key="2">
    <source>
        <dbReference type="EMBL" id="KPM83915.1"/>
    </source>
</evidence>
<dbReference type="OrthoDB" id="6329939at2"/>
<dbReference type="RefSeq" id="WP_054552829.1">
    <property type="nucleotide sequence ID" value="NZ_LJTC01000005.1"/>
</dbReference>
<feature type="transmembrane region" description="Helical" evidence="1">
    <location>
        <begin position="150"/>
        <end position="169"/>
    </location>
</feature>
<feature type="transmembrane region" description="Helical" evidence="1">
    <location>
        <begin position="121"/>
        <end position="144"/>
    </location>
</feature>
<feature type="transmembrane region" description="Helical" evidence="1">
    <location>
        <begin position="69"/>
        <end position="88"/>
    </location>
</feature>
<dbReference type="EMBL" id="LJTC01000005">
    <property type="protein sequence ID" value="KPM83915.1"/>
    <property type="molecule type" value="Genomic_DNA"/>
</dbReference>
<dbReference type="Proteomes" id="UP000050378">
    <property type="component" value="Unassembled WGS sequence"/>
</dbReference>
<dbReference type="PATRIC" id="fig|570156.3.peg.3020"/>
<evidence type="ECO:0000256" key="1">
    <source>
        <dbReference type="SAM" id="Phobius"/>
    </source>
</evidence>
<feature type="transmembrane region" description="Helical" evidence="1">
    <location>
        <begin position="44"/>
        <end position="63"/>
    </location>
</feature>
<accession>A0A0P7E1Z2</accession>
<evidence type="ECO:0000313" key="3">
    <source>
        <dbReference type="Proteomes" id="UP000050378"/>
    </source>
</evidence>
<keyword evidence="1" id="KW-0812">Transmembrane</keyword>
<proteinExistence type="predicted"/>
<keyword evidence="1" id="KW-0472">Membrane</keyword>